<dbReference type="InterPro" id="IPR051783">
    <property type="entry name" value="NAD(P)-dependent_oxidoreduct"/>
</dbReference>
<sequence length="343" mass="37904">MTPKIFITGATGYIGGDILYALYNKHPDYEYTALVRTQHKAEQVTKAYPRVRIVLGDLNDSAILEGEAAKAEVVIHTADASDHEGAAKSIAKGLASGNSKNNPRFWLHTGGTGILCWEDMRHDDRLGTHSDKEYNDWTAVQDLTNLPDDAFHRNVDKIVLEAGSKNSDSVKTAIVCPPTIYGQGRGPVHTRSRQAYELAKFILTHESVPIIGEGKARWNNIHIADLADVFVLLTEAAVSENISNELWGEKGYFLTENGQHVWADIARLMGKKAEGLGLVQGLKEQALGKDQALNQAGFEAVSWGLNSRGKAQRARETLGWKPYRPSLEDEVEGILKYEKTRLQ</sequence>
<comment type="caution">
    <text evidence="3">The sequence shown here is derived from an EMBL/GenBank/DDBJ whole genome shotgun (WGS) entry which is preliminary data.</text>
</comment>
<dbReference type="GO" id="GO:0004029">
    <property type="term" value="F:aldehyde dehydrogenase (NAD+) activity"/>
    <property type="evidence" value="ECO:0007669"/>
    <property type="project" value="TreeGrafter"/>
</dbReference>
<proteinExistence type="predicted"/>
<feature type="domain" description="NAD-dependent epimerase/dehydratase" evidence="1">
    <location>
        <begin position="157"/>
        <end position="237"/>
    </location>
</feature>
<gene>
    <name evidence="3" type="ORF">EJ04DRAFT_499155</name>
</gene>
<dbReference type="InterPro" id="IPR036291">
    <property type="entry name" value="NAD(P)-bd_dom_sf"/>
</dbReference>
<evidence type="ECO:0000259" key="2">
    <source>
        <dbReference type="Pfam" id="PF13460"/>
    </source>
</evidence>
<dbReference type="Pfam" id="PF01370">
    <property type="entry name" value="Epimerase"/>
    <property type="match status" value="1"/>
</dbReference>
<dbReference type="PANTHER" id="PTHR48079:SF6">
    <property type="entry name" value="NAD(P)-BINDING DOMAIN-CONTAINING PROTEIN-RELATED"/>
    <property type="match status" value="1"/>
</dbReference>
<dbReference type="Gene3D" id="3.40.50.720">
    <property type="entry name" value="NAD(P)-binding Rossmann-like Domain"/>
    <property type="match status" value="2"/>
</dbReference>
<dbReference type="Pfam" id="PF13460">
    <property type="entry name" value="NAD_binding_10"/>
    <property type="match status" value="1"/>
</dbReference>
<dbReference type="SUPFAM" id="SSF51735">
    <property type="entry name" value="NAD(P)-binding Rossmann-fold domains"/>
    <property type="match status" value="1"/>
</dbReference>
<protein>
    <submittedName>
        <fullName evidence="3">NAD(P)-binding protein</fullName>
    </submittedName>
</protein>
<dbReference type="PANTHER" id="PTHR48079">
    <property type="entry name" value="PROTEIN YEEZ"/>
    <property type="match status" value="1"/>
</dbReference>
<keyword evidence="4" id="KW-1185">Reference proteome</keyword>
<evidence type="ECO:0000259" key="1">
    <source>
        <dbReference type="Pfam" id="PF01370"/>
    </source>
</evidence>
<dbReference type="InterPro" id="IPR001509">
    <property type="entry name" value="Epimerase_deHydtase"/>
</dbReference>
<reference evidence="3" key="1">
    <citation type="journal article" date="2020" name="Stud. Mycol.">
        <title>101 Dothideomycetes genomes: a test case for predicting lifestyles and emergence of pathogens.</title>
        <authorList>
            <person name="Haridas S."/>
            <person name="Albert R."/>
            <person name="Binder M."/>
            <person name="Bloem J."/>
            <person name="Labutti K."/>
            <person name="Salamov A."/>
            <person name="Andreopoulos B."/>
            <person name="Baker S."/>
            <person name="Barry K."/>
            <person name="Bills G."/>
            <person name="Bluhm B."/>
            <person name="Cannon C."/>
            <person name="Castanera R."/>
            <person name="Culley D."/>
            <person name="Daum C."/>
            <person name="Ezra D."/>
            <person name="Gonzalez J."/>
            <person name="Henrissat B."/>
            <person name="Kuo A."/>
            <person name="Liang C."/>
            <person name="Lipzen A."/>
            <person name="Lutzoni F."/>
            <person name="Magnuson J."/>
            <person name="Mondo S."/>
            <person name="Nolan M."/>
            <person name="Ohm R."/>
            <person name="Pangilinan J."/>
            <person name="Park H.-J."/>
            <person name="Ramirez L."/>
            <person name="Alfaro M."/>
            <person name="Sun H."/>
            <person name="Tritt A."/>
            <person name="Yoshinaga Y."/>
            <person name="Zwiers L.-H."/>
            <person name="Turgeon B."/>
            <person name="Goodwin S."/>
            <person name="Spatafora J."/>
            <person name="Crous P."/>
            <person name="Grigoriev I."/>
        </authorList>
    </citation>
    <scope>NUCLEOTIDE SEQUENCE</scope>
    <source>
        <strain evidence="3">CBS 125425</strain>
    </source>
</reference>
<organism evidence="3 4">
    <name type="scientific">Polyplosphaeria fusca</name>
    <dbReference type="NCBI Taxonomy" id="682080"/>
    <lineage>
        <taxon>Eukaryota</taxon>
        <taxon>Fungi</taxon>
        <taxon>Dikarya</taxon>
        <taxon>Ascomycota</taxon>
        <taxon>Pezizomycotina</taxon>
        <taxon>Dothideomycetes</taxon>
        <taxon>Pleosporomycetidae</taxon>
        <taxon>Pleosporales</taxon>
        <taxon>Tetraplosphaeriaceae</taxon>
        <taxon>Polyplosphaeria</taxon>
    </lineage>
</organism>
<dbReference type="InterPro" id="IPR016040">
    <property type="entry name" value="NAD(P)-bd_dom"/>
</dbReference>
<evidence type="ECO:0000313" key="3">
    <source>
        <dbReference type="EMBL" id="KAF2731158.1"/>
    </source>
</evidence>
<dbReference type="OrthoDB" id="2130169at2759"/>
<dbReference type="GO" id="GO:0005737">
    <property type="term" value="C:cytoplasm"/>
    <property type="evidence" value="ECO:0007669"/>
    <property type="project" value="TreeGrafter"/>
</dbReference>
<dbReference type="AlphaFoldDB" id="A0A9P4UZN4"/>
<dbReference type="EMBL" id="ML996201">
    <property type="protein sequence ID" value="KAF2731158.1"/>
    <property type="molecule type" value="Genomic_DNA"/>
</dbReference>
<feature type="domain" description="NAD(P)-binding" evidence="2">
    <location>
        <begin position="9"/>
        <end position="92"/>
    </location>
</feature>
<dbReference type="Proteomes" id="UP000799444">
    <property type="component" value="Unassembled WGS sequence"/>
</dbReference>
<evidence type="ECO:0000313" key="4">
    <source>
        <dbReference type="Proteomes" id="UP000799444"/>
    </source>
</evidence>
<name>A0A9P4UZN4_9PLEO</name>
<accession>A0A9P4UZN4</accession>